<dbReference type="GO" id="GO:0031380">
    <property type="term" value="C:nuclear RNA-directed RNA polymerase complex"/>
    <property type="evidence" value="ECO:0000318"/>
    <property type="project" value="GO_Central"/>
</dbReference>
<comment type="catalytic activity">
    <reaction evidence="7 8">
        <text>RNA(n) + a ribonucleoside 5'-triphosphate = RNA(n+1) + diphosphate</text>
        <dbReference type="Rhea" id="RHEA:21248"/>
        <dbReference type="Rhea" id="RHEA-COMP:14527"/>
        <dbReference type="Rhea" id="RHEA-COMP:17342"/>
        <dbReference type="ChEBI" id="CHEBI:33019"/>
        <dbReference type="ChEBI" id="CHEBI:61557"/>
        <dbReference type="ChEBI" id="CHEBI:140395"/>
        <dbReference type="EC" id="2.7.7.48"/>
    </reaction>
</comment>
<dbReference type="STRING" id="4155.A0A022QPT4"/>
<dbReference type="InterPro" id="IPR058752">
    <property type="entry name" value="RDRP_C_head"/>
</dbReference>
<dbReference type="InterPro" id="IPR058751">
    <property type="entry name" value="RDRP_helical"/>
</dbReference>
<evidence type="ECO:0000259" key="10">
    <source>
        <dbReference type="Pfam" id="PF26252"/>
    </source>
</evidence>
<evidence type="ECO:0000313" key="13">
    <source>
        <dbReference type="Proteomes" id="UP000030748"/>
    </source>
</evidence>
<dbReference type="EC" id="2.7.7.48" evidence="8"/>
<dbReference type="AlphaFoldDB" id="A0A022QPT4"/>
<keyword evidence="2 8" id="KW-0696">RNA-directed RNA polymerase</keyword>
<protein>
    <recommendedName>
        <fullName evidence="8">RNA-dependent RNA polymerase</fullName>
        <ecNumber evidence="8">2.7.7.48</ecNumber>
    </recommendedName>
</protein>
<reference evidence="12 13" key="1">
    <citation type="journal article" date="2013" name="Proc. Natl. Acad. Sci. U.S.A.">
        <title>Fine-scale variation in meiotic recombination in Mimulus inferred from population shotgun sequencing.</title>
        <authorList>
            <person name="Hellsten U."/>
            <person name="Wright K.M."/>
            <person name="Jenkins J."/>
            <person name="Shu S."/>
            <person name="Yuan Y."/>
            <person name="Wessler S.R."/>
            <person name="Schmutz J."/>
            <person name="Willis J.H."/>
            <person name="Rokhsar D.S."/>
        </authorList>
    </citation>
    <scope>NUCLEOTIDE SEQUENCE [LARGE SCALE GENOMIC DNA]</scope>
    <source>
        <strain evidence="13">cv. DUN x IM62</strain>
    </source>
</reference>
<dbReference type="GO" id="GO:0030422">
    <property type="term" value="P:siRNA processing"/>
    <property type="evidence" value="ECO:0000318"/>
    <property type="project" value="GO_Central"/>
</dbReference>
<dbReference type="Pfam" id="PF05183">
    <property type="entry name" value="RdRP"/>
    <property type="match status" value="1"/>
</dbReference>
<keyword evidence="13" id="KW-1185">Reference proteome</keyword>
<keyword evidence="4 8" id="KW-0548">Nucleotidyltransferase</keyword>
<keyword evidence="3 8" id="KW-0808">Transferase</keyword>
<evidence type="ECO:0000313" key="12">
    <source>
        <dbReference type="EMBL" id="EYU30717.1"/>
    </source>
</evidence>
<feature type="domain" description="RDRP core" evidence="9">
    <location>
        <begin position="155"/>
        <end position="727"/>
    </location>
</feature>
<dbReference type="EMBL" id="KI631019">
    <property type="protein sequence ID" value="EYU30717.1"/>
    <property type="molecule type" value="Genomic_DNA"/>
</dbReference>
<evidence type="ECO:0000256" key="4">
    <source>
        <dbReference type="ARBA" id="ARBA00022695"/>
    </source>
</evidence>
<evidence type="ECO:0000256" key="5">
    <source>
        <dbReference type="ARBA" id="ARBA00022884"/>
    </source>
</evidence>
<keyword evidence="5 8" id="KW-0694">RNA-binding</keyword>
<organism evidence="12 13">
    <name type="scientific">Erythranthe guttata</name>
    <name type="common">Yellow monkey flower</name>
    <name type="synonym">Mimulus guttatus</name>
    <dbReference type="NCBI Taxonomy" id="4155"/>
    <lineage>
        <taxon>Eukaryota</taxon>
        <taxon>Viridiplantae</taxon>
        <taxon>Streptophyta</taxon>
        <taxon>Embryophyta</taxon>
        <taxon>Tracheophyta</taxon>
        <taxon>Spermatophyta</taxon>
        <taxon>Magnoliopsida</taxon>
        <taxon>eudicotyledons</taxon>
        <taxon>Gunneridae</taxon>
        <taxon>Pentapetalae</taxon>
        <taxon>asterids</taxon>
        <taxon>lamiids</taxon>
        <taxon>Lamiales</taxon>
        <taxon>Phrymaceae</taxon>
        <taxon>Erythranthe</taxon>
    </lineage>
</organism>
<dbReference type="GO" id="GO:0003968">
    <property type="term" value="F:RNA-directed RNA polymerase activity"/>
    <property type="evidence" value="ECO:0000318"/>
    <property type="project" value="GO_Central"/>
</dbReference>
<feature type="domain" description="RDRP helical" evidence="10">
    <location>
        <begin position="71"/>
        <end position="138"/>
    </location>
</feature>
<dbReference type="Pfam" id="PF26253">
    <property type="entry name" value="RdRP_head"/>
    <property type="match status" value="1"/>
</dbReference>
<dbReference type="PANTHER" id="PTHR23079">
    <property type="entry name" value="RNA-DEPENDENT RNA POLYMERASE"/>
    <property type="match status" value="1"/>
</dbReference>
<evidence type="ECO:0000256" key="2">
    <source>
        <dbReference type="ARBA" id="ARBA00022484"/>
    </source>
</evidence>
<evidence type="ECO:0000259" key="9">
    <source>
        <dbReference type="Pfam" id="PF05183"/>
    </source>
</evidence>
<dbReference type="Proteomes" id="UP000030748">
    <property type="component" value="Unassembled WGS sequence"/>
</dbReference>
<comment type="function">
    <text evidence="8">Probably involved in the RNA silencing pathway and required for the generation of small interfering RNAs (siRNAs).</text>
</comment>
<dbReference type="InterPro" id="IPR057596">
    <property type="entry name" value="RDRP_core"/>
</dbReference>
<feature type="domain" description="RDRP C-terminal head" evidence="11">
    <location>
        <begin position="770"/>
        <end position="849"/>
    </location>
</feature>
<comment type="similarity">
    <text evidence="1 8">Belongs to the RdRP family.</text>
</comment>
<sequence length="878" mass="100372">MPHLIVPSSTPITLLSLSLSLDSDSTFSHFPKTQTPKKPSSSHGFFFFSVQSRHSSTQKKPITITQQLITLNKLEYRKLFLVLSYIGREKLEDVVTVEDADEIYRMNEFPMQAFENKIWKKYGQRFYDESDRSQYLDWDSGKTHVYYCHVYQDGRYYFKGPYLNSMKTHLQRSLGDDNILIVKFLEDGAFGTGNIAQEGILVGLRRYRFFVFKDDRKKVNKNQSDKEKKATYSNVRCFFVRVDSVSPSGYDENYILSRKTIGEARRMFMHIHTISSIEKCMARLSLILSKSIKLEINLAAVIIEKIKDIPFQDEGGFVIHDEDGKPILHTDGTGYISEDLAIRCQICFSAPKYGTDDRFEPLLVQCRIFHEGYAVKGTLLVNRKLEPGTIQIRPSMIKVERDHNIKVEEAFNSLEIVNISHKPGRNCLSKYLIALLSYGGVPQEFFLNLVANTLEDARNVYTNRRAALRVASNHAGLDYGFLAQRMICSGVPLDEPYLQLCLSNLENGEKTKLKTGKIPLNESFYLMGTADPTGVLNNDEVCVILGNGQISGKVLVYRNPGMHFGDVHVMEAVYVKELEEFVGNAKYGVFFSTKGATSAAYEMATGDFDGDMYWVSRNPELENELFQLCLEARTPSFNMATAADSWLTFMDRLLTLGDDRTAEKKSLMKKMIRLVDIYYDALDAPKSGKKVKVPEELRAEMYPHHMEKGSELSYHSSSVLGQIYDRVDALKNDFVPRKEIWKLPCFDVPIPEIYVKMWKSRYESYRREMTKALKSGNESRNDAADEVIKKYKQLLYEAGDMEESAKSSEVIYDEAIAIYHVTYDYAMEHGVEKCNFAWRIAASALCNLCAWKLAGPREKPLPILPSLLRELLTEHEIL</sequence>
<dbReference type="PANTHER" id="PTHR23079:SF55">
    <property type="entry name" value="RNA-DIRECTED RNA POLYMERASE"/>
    <property type="match status" value="1"/>
</dbReference>
<proteinExistence type="inferred from homology"/>
<dbReference type="GO" id="GO:0003723">
    <property type="term" value="F:RNA binding"/>
    <property type="evidence" value="ECO:0007669"/>
    <property type="project" value="UniProtKB-KW"/>
</dbReference>
<evidence type="ECO:0000256" key="6">
    <source>
        <dbReference type="ARBA" id="ARBA00023158"/>
    </source>
</evidence>
<dbReference type="Pfam" id="PF26252">
    <property type="entry name" value="RdRP_helical"/>
    <property type="match status" value="1"/>
</dbReference>
<gene>
    <name evidence="12" type="ORF">MIMGU_mgv1a001145mg</name>
</gene>
<evidence type="ECO:0000256" key="8">
    <source>
        <dbReference type="RuleBase" id="RU363098"/>
    </source>
</evidence>
<evidence type="ECO:0000259" key="11">
    <source>
        <dbReference type="Pfam" id="PF26253"/>
    </source>
</evidence>
<evidence type="ECO:0000256" key="3">
    <source>
        <dbReference type="ARBA" id="ARBA00022679"/>
    </source>
</evidence>
<evidence type="ECO:0000256" key="7">
    <source>
        <dbReference type="ARBA" id="ARBA00048744"/>
    </source>
</evidence>
<name>A0A022QPT4_ERYGU</name>
<evidence type="ECO:0000256" key="1">
    <source>
        <dbReference type="ARBA" id="ARBA00005762"/>
    </source>
</evidence>
<keyword evidence="6 8" id="KW-0943">RNA-mediated gene silencing</keyword>
<dbReference type="InterPro" id="IPR007855">
    <property type="entry name" value="RDRP"/>
</dbReference>
<accession>A0A022QPT4</accession>